<feature type="transmembrane region" description="Helical" evidence="1">
    <location>
        <begin position="173"/>
        <end position="191"/>
    </location>
</feature>
<reference evidence="2 3" key="1">
    <citation type="submission" date="2019-08" db="EMBL/GenBank/DDBJ databases">
        <title>Bacillus genomes from the desert of Cuatro Cienegas, Coahuila.</title>
        <authorList>
            <person name="Olmedo-Alvarez G."/>
        </authorList>
    </citation>
    <scope>NUCLEOTIDE SEQUENCE [LARGE SCALE GENOMIC DNA]</scope>
    <source>
        <strain evidence="2 3">CH446_14T</strain>
    </source>
</reference>
<feature type="transmembrane region" description="Helical" evidence="1">
    <location>
        <begin position="34"/>
        <end position="52"/>
    </location>
</feature>
<gene>
    <name evidence="2" type="ORF">FZD51_01215</name>
</gene>
<evidence type="ECO:0000256" key="1">
    <source>
        <dbReference type="SAM" id="Phobius"/>
    </source>
</evidence>
<proteinExistence type="predicted"/>
<feature type="transmembrane region" description="Helical" evidence="1">
    <location>
        <begin position="227"/>
        <end position="243"/>
    </location>
</feature>
<keyword evidence="1" id="KW-0472">Membrane</keyword>
<dbReference type="RefSeq" id="WP_148973074.1">
    <property type="nucleotide sequence ID" value="NZ_JBNIKT010000008.1"/>
</dbReference>
<keyword evidence="1" id="KW-0812">Transmembrane</keyword>
<feature type="transmembrane region" description="Helical" evidence="1">
    <location>
        <begin position="6"/>
        <end position="22"/>
    </location>
</feature>
<accession>A0A5D4RQV6</accession>
<dbReference type="Proteomes" id="UP000322139">
    <property type="component" value="Unassembled WGS sequence"/>
</dbReference>
<feature type="transmembrane region" description="Helical" evidence="1">
    <location>
        <begin position="140"/>
        <end position="157"/>
    </location>
</feature>
<evidence type="ECO:0008006" key="4">
    <source>
        <dbReference type="Google" id="ProtNLM"/>
    </source>
</evidence>
<comment type="caution">
    <text evidence="2">The sequence shown here is derived from an EMBL/GenBank/DDBJ whole genome shotgun (WGS) entry which is preliminary data.</text>
</comment>
<feature type="transmembrane region" description="Helical" evidence="1">
    <location>
        <begin position="72"/>
        <end position="91"/>
    </location>
</feature>
<evidence type="ECO:0000313" key="3">
    <source>
        <dbReference type="Proteomes" id="UP000322139"/>
    </source>
</evidence>
<sequence>MLFWLSMLFAIGFALIHFSSKYMNFIEETPRSRILSIAGGIAVAYVFLHLLPELNGYQESLEDSIGTDAGRYIENHIYLIAMIGLAIFYGLERIVKVSKKKKKDKTENQTSAGVFWIHIGSFFIYNSIIGYLLIREEFESPWGMFFYFIALSIHFITNDRGLRRDHREVYDKYGRMLLTAAILLGWMIGAVMEVHELIISILVAFLAGGVVLNVLKEELPEERESSFAAFCIGLAGYSVLLMVI</sequence>
<dbReference type="AlphaFoldDB" id="A0A5D4RQV6"/>
<feature type="transmembrane region" description="Helical" evidence="1">
    <location>
        <begin position="197"/>
        <end position="215"/>
    </location>
</feature>
<name>A0A5D4RQV6_9BACI</name>
<evidence type="ECO:0000313" key="2">
    <source>
        <dbReference type="EMBL" id="TYS52094.1"/>
    </source>
</evidence>
<protein>
    <recommendedName>
        <fullName evidence="4">ZIP Zinc transporter</fullName>
    </recommendedName>
</protein>
<feature type="transmembrane region" description="Helical" evidence="1">
    <location>
        <begin position="112"/>
        <end position="134"/>
    </location>
</feature>
<dbReference type="EMBL" id="VTER01000001">
    <property type="protein sequence ID" value="TYS52094.1"/>
    <property type="molecule type" value="Genomic_DNA"/>
</dbReference>
<organism evidence="2 3">
    <name type="scientific">Bacillus infantis</name>
    <dbReference type="NCBI Taxonomy" id="324767"/>
    <lineage>
        <taxon>Bacteria</taxon>
        <taxon>Bacillati</taxon>
        <taxon>Bacillota</taxon>
        <taxon>Bacilli</taxon>
        <taxon>Bacillales</taxon>
        <taxon>Bacillaceae</taxon>
        <taxon>Bacillus</taxon>
    </lineage>
</organism>
<keyword evidence="1" id="KW-1133">Transmembrane helix</keyword>